<dbReference type="Pfam" id="PF12697">
    <property type="entry name" value="Abhydrolase_6"/>
    <property type="match status" value="1"/>
</dbReference>
<dbReference type="SUPFAM" id="SSF53474">
    <property type="entry name" value="alpha/beta-Hydrolases"/>
    <property type="match status" value="1"/>
</dbReference>
<dbReference type="Proteomes" id="UP000467322">
    <property type="component" value="Unassembled WGS sequence"/>
</dbReference>
<keyword evidence="2" id="KW-0378">Hydrolase</keyword>
<dbReference type="RefSeq" id="WP_161352918.1">
    <property type="nucleotide sequence ID" value="NZ_WTUX01000019.1"/>
</dbReference>
<dbReference type="InterPro" id="IPR050228">
    <property type="entry name" value="Carboxylesterase_BioH"/>
</dbReference>
<keyword evidence="3" id="KW-1185">Reference proteome</keyword>
<dbReference type="InterPro" id="IPR000073">
    <property type="entry name" value="AB_hydrolase_1"/>
</dbReference>
<accession>A0A845M451</accession>
<dbReference type="GO" id="GO:0016787">
    <property type="term" value="F:hydrolase activity"/>
    <property type="evidence" value="ECO:0007669"/>
    <property type="project" value="UniProtKB-KW"/>
</dbReference>
<feature type="domain" description="AB hydrolase-1" evidence="1">
    <location>
        <begin position="27"/>
        <end position="265"/>
    </location>
</feature>
<protein>
    <submittedName>
        <fullName evidence="2">Alpha/beta fold hydrolase</fullName>
    </submittedName>
</protein>
<dbReference type="Gene3D" id="3.40.50.1820">
    <property type="entry name" value="alpha/beta hydrolase"/>
    <property type="match status" value="1"/>
</dbReference>
<name>A0A845M451_9RHOB</name>
<sequence>MTDLSHFTTPDGLRLAYRDEGEGMPLIALPGLTRNHRDFDFLAPHLSGVRLVRPDYRGRGASDHADWQTYTVPHELGDVAALMDHLGIARAAFLGTSRGGLISMVMAASKPEAVIGVCLNDVGPVVNAEGLKAIDGYIGRKPFAKSLDEMARLRQKTARGFANVPEERWREDVERSYVETEDGLDLRYDPALRESYLAAMAAETPDLWPFFDALADKPVALVHGANSDLLTDDTVDEMRKRRPDLRYARVPDRGHVPFLDEPEALETIRSWLDDCR</sequence>
<proteinExistence type="predicted"/>
<evidence type="ECO:0000313" key="3">
    <source>
        <dbReference type="Proteomes" id="UP000467322"/>
    </source>
</evidence>
<dbReference type="PANTHER" id="PTHR43194:SF2">
    <property type="entry name" value="PEROXISOMAL MEMBRANE PROTEIN LPX1"/>
    <property type="match status" value="1"/>
</dbReference>
<evidence type="ECO:0000313" key="2">
    <source>
        <dbReference type="EMBL" id="MZR14805.1"/>
    </source>
</evidence>
<comment type="caution">
    <text evidence="2">The sequence shown here is derived from an EMBL/GenBank/DDBJ whole genome shotgun (WGS) entry which is preliminary data.</text>
</comment>
<reference evidence="2 3" key="1">
    <citation type="submission" date="2019-12" db="EMBL/GenBank/DDBJ databases">
        <title>Maritimibacter sp. nov. sp. isolated from sea sand.</title>
        <authorList>
            <person name="Kim J."/>
            <person name="Jeong S.E."/>
            <person name="Jung H.S."/>
            <person name="Jeon C.O."/>
        </authorList>
    </citation>
    <scope>NUCLEOTIDE SEQUENCE [LARGE SCALE GENOMIC DNA]</scope>
    <source>
        <strain evidence="2 3">DP07</strain>
    </source>
</reference>
<gene>
    <name evidence="2" type="ORF">GQE99_17425</name>
</gene>
<evidence type="ECO:0000259" key="1">
    <source>
        <dbReference type="Pfam" id="PF12697"/>
    </source>
</evidence>
<dbReference type="AlphaFoldDB" id="A0A845M451"/>
<dbReference type="PANTHER" id="PTHR43194">
    <property type="entry name" value="HYDROLASE ALPHA/BETA FOLD FAMILY"/>
    <property type="match status" value="1"/>
</dbReference>
<dbReference type="EMBL" id="WTUX01000019">
    <property type="protein sequence ID" value="MZR14805.1"/>
    <property type="molecule type" value="Genomic_DNA"/>
</dbReference>
<organism evidence="2 3">
    <name type="scientific">Maritimibacter harenae</name>
    <dbReference type="NCBI Taxonomy" id="2606218"/>
    <lineage>
        <taxon>Bacteria</taxon>
        <taxon>Pseudomonadati</taxon>
        <taxon>Pseudomonadota</taxon>
        <taxon>Alphaproteobacteria</taxon>
        <taxon>Rhodobacterales</taxon>
        <taxon>Roseobacteraceae</taxon>
        <taxon>Maritimibacter</taxon>
    </lineage>
</organism>
<dbReference type="InterPro" id="IPR029058">
    <property type="entry name" value="AB_hydrolase_fold"/>
</dbReference>